<dbReference type="GO" id="GO:0061511">
    <property type="term" value="P:centriole elongation"/>
    <property type="evidence" value="ECO:0007669"/>
    <property type="project" value="TreeGrafter"/>
</dbReference>
<dbReference type="InterPro" id="IPR047002">
    <property type="entry name" value="Tcp10_C_sf"/>
</dbReference>
<comment type="similarity">
    <text evidence="1">Belongs to the TCP10 family.</text>
</comment>
<protein>
    <submittedName>
        <fullName evidence="4">Tcp10_C domain-containing protein</fullName>
    </submittedName>
</protein>
<dbReference type="AlphaFoldDB" id="A0A183B2G2"/>
<evidence type="ECO:0000259" key="3">
    <source>
        <dbReference type="Pfam" id="PF07202"/>
    </source>
</evidence>
<name>A0A183B2G2_9TREM</name>
<proteinExistence type="inferred from homology"/>
<dbReference type="GO" id="GO:0060271">
    <property type="term" value="P:cilium assembly"/>
    <property type="evidence" value="ECO:0007669"/>
    <property type="project" value="TreeGrafter"/>
</dbReference>
<dbReference type="PANTHER" id="PTHR10331">
    <property type="entry name" value="T COMPLEX PROTEIN 10"/>
    <property type="match status" value="1"/>
</dbReference>
<dbReference type="Gene3D" id="2.60.450.20">
    <property type="match status" value="1"/>
</dbReference>
<dbReference type="InterPro" id="IPR009852">
    <property type="entry name" value="CENPJ_C_dom"/>
</dbReference>
<evidence type="ECO:0000256" key="1">
    <source>
        <dbReference type="ARBA" id="ARBA00005627"/>
    </source>
</evidence>
<feature type="coiled-coil region" evidence="2">
    <location>
        <begin position="13"/>
        <end position="86"/>
    </location>
</feature>
<sequence length="397" mass="43475">LEEYQRALKSMPCKKDREEIERLKEELHESRSDLSRREVRWHAAIARLRSRIEELEGERDELKSRVHRLEEDRISLQSKLSELKTAGSINKLYLRRSASSLSSARQSVSVLAIFYAVLKEVFSHSDHAIRRMRQQKQFVSSCRLSGRTLSRLNSADKPYTAQVRRSTTPNIPICSSCDLPPVHVDRAGANTTATLHQAVPSTTGTRESVLSGGYFTGDDDAASSGSGCVDVRQSGGDVVPEQTTTASATVGDVTAVSSLHAVQALSPVSSQHGADGPNTAPLNADKVEKTEENLPAPRTAASGSVVRTVKHADGSVEEAYSNGAVVVTYSNGSVKEVFPDGVTIVVSLFNGDIKRTLPDGRVLDRLLELAQFRSLQLVRPLSMYVRPPYLVAVRQKR</sequence>
<dbReference type="PANTHER" id="PTHR10331:SF6">
    <property type="entry name" value="SPINDLE ASSEMBLY ABNORMAL 4"/>
    <property type="match status" value="1"/>
</dbReference>
<dbReference type="WBParaSite" id="ECPE_0001343601-mRNA-1">
    <property type="protein sequence ID" value="ECPE_0001343601-mRNA-1"/>
    <property type="gene ID" value="ECPE_0001343601"/>
</dbReference>
<reference evidence="4" key="1">
    <citation type="submission" date="2016-06" db="UniProtKB">
        <authorList>
            <consortium name="WormBaseParasite"/>
        </authorList>
    </citation>
    <scope>IDENTIFICATION</scope>
</reference>
<feature type="domain" description="Centromere protein J C-terminal" evidence="3">
    <location>
        <begin position="305"/>
        <end position="337"/>
    </location>
</feature>
<dbReference type="GO" id="GO:0015631">
    <property type="term" value="F:tubulin binding"/>
    <property type="evidence" value="ECO:0007669"/>
    <property type="project" value="TreeGrafter"/>
</dbReference>
<dbReference type="InterPro" id="IPR026581">
    <property type="entry name" value="TCP10L/CENPJ"/>
</dbReference>
<dbReference type="Gene3D" id="1.20.5.1700">
    <property type="match status" value="1"/>
</dbReference>
<accession>A0A183B2G2</accession>
<keyword evidence="2" id="KW-0175">Coiled coil</keyword>
<dbReference type="GO" id="GO:0005814">
    <property type="term" value="C:centriole"/>
    <property type="evidence" value="ECO:0007669"/>
    <property type="project" value="TreeGrafter"/>
</dbReference>
<evidence type="ECO:0000313" key="4">
    <source>
        <dbReference type="WBParaSite" id="ECPE_0001343601-mRNA-1"/>
    </source>
</evidence>
<organism evidence="4">
    <name type="scientific">Echinostoma caproni</name>
    <dbReference type="NCBI Taxonomy" id="27848"/>
    <lineage>
        <taxon>Eukaryota</taxon>
        <taxon>Metazoa</taxon>
        <taxon>Spiralia</taxon>
        <taxon>Lophotrochozoa</taxon>
        <taxon>Platyhelminthes</taxon>
        <taxon>Trematoda</taxon>
        <taxon>Digenea</taxon>
        <taxon>Plagiorchiida</taxon>
        <taxon>Echinostomata</taxon>
        <taxon>Echinostomatoidea</taxon>
        <taxon>Echinostomatidae</taxon>
        <taxon>Echinostoma</taxon>
    </lineage>
</organism>
<dbReference type="Pfam" id="PF07202">
    <property type="entry name" value="Tcp10_C"/>
    <property type="match status" value="1"/>
</dbReference>
<dbReference type="GO" id="GO:0005813">
    <property type="term" value="C:centrosome"/>
    <property type="evidence" value="ECO:0007669"/>
    <property type="project" value="TreeGrafter"/>
</dbReference>
<evidence type="ECO:0000256" key="2">
    <source>
        <dbReference type="SAM" id="Coils"/>
    </source>
</evidence>